<evidence type="ECO:0000256" key="6">
    <source>
        <dbReference type="ARBA" id="ARBA00023180"/>
    </source>
</evidence>
<evidence type="ECO:0000256" key="3">
    <source>
        <dbReference type="ARBA" id="ARBA00022692"/>
    </source>
</evidence>
<comment type="similarity">
    <text evidence="2">Belongs to the DUOXA family.</text>
</comment>
<dbReference type="Pfam" id="PF10204">
    <property type="entry name" value="DuoxA"/>
    <property type="match status" value="1"/>
</dbReference>
<feature type="transmembrane region" description="Helical" evidence="8">
    <location>
        <begin position="35"/>
        <end position="58"/>
    </location>
</feature>
<dbReference type="GO" id="GO:0015031">
    <property type="term" value="P:protein transport"/>
    <property type="evidence" value="ECO:0007669"/>
    <property type="project" value="InterPro"/>
</dbReference>
<comment type="caution">
    <text evidence="9">The sequence shown here is derived from an EMBL/GenBank/DDBJ whole genome shotgun (WGS) entry which is preliminary data.</text>
</comment>
<feature type="region of interest" description="Disordered" evidence="7">
    <location>
        <begin position="326"/>
        <end position="363"/>
    </location>
</feature>
<evidence type="ECO:0000256" key="8">
    <source>
        <dbReference type="SAM" id="Phobius"/>
    </source>
</evidence>
<dbReference type="PANTHER" id="PTHR31158:SF1">
    <property type="entry name" value="DOXA1 FACTOR-RELATED"/>
    <property type="match status" value="1"/>
</dbReference>
<feature type="compositionally biased region" description="Basic and acidic residues" evidence="7">
    <location>
        <begin position="326"/>
        <end position="341"/>
    </location>
</feature>
<evidence type="ECO:0000256" key="5">
    <source>
        <dbReference type="ARBA" id="ARBA00023136"/>
    </source>
</evidence>
<name>A0A7J7J7A8_BUGNE</name>
<gene>
    <name evidence="9" type="ORF">EB796_019778</name>
</gene>
<protein>
    <recommendedName>
        <fullName evidence="11">DUOXA1</fullName>
    </recommendedName>
</protein>
<keyword evidence="3 8" id="KW-0812">Transmembrane</keyword>
<feature type="compositionally biased region" description="Basic and acidic residues" evidence="7">
    <location>
        <begin position="410"/>
        <end position="423"/>
    </location>
</feature>
<comment type="subcellular location">
    <subcellularLocation>
        <location evidence="1">Membrane</location>
        <topology evidence="1">Multi-pass membrane protein</topology>
    </subcellularLocation>
</comment>
<keyword evidence="10" id="KW-1185">Reference proteome</keyword>
<keyword evidence="5 8" id="KW-0472">Membrane</keyword>
<dbReference type="Proteomes" id="UP000593567">
    <property type="component" value="Unassembled WGS sequence"/>
</dbReference>
<sequence>MKEFDPTSSFFTAYRTEFGFPYFYREVPLNLFREIGLWGVGVIYIVIVLVITVIIAFLGTRGYSRWRVTLQMIISLSIGCSIIVCVTGNFWREASYEKQDGTDKIGYRLNIGLHQANITMTRTSIEDTVTEFHNLKIGWREVDQAEAEYRDALMVGWPEGILRIARYISVDVGEMRYMRSFRNSGYAVYILLWAAFAAWILANVLMSSHIAYSACFLLFTGALKLLACIVYSAIQPTDFYIPKDDGSKVTLRFSWMYWVTLFVAIFVIVISVIILVLDYLRPADMNKFFGTTSEFVVANDEAELAQNQNKDIKGIIRRLSTKRLGKTDSKKKLQTDLEPSKDTPFSSYHSSNRSPSSPQGSASMYMEENMPRKRGNAVTTPEIHVEMSSIDGDIEMSPIDSRERGRRRLERMSEREYVDKENDLNIDTDSESGSERSCSEKNSASTYPVDTTSMSLDDVTNLHTTSSSMRSSQQKLIVEN</sequence>
<feature type="region of interest" description="Disordered" evidence="7">
    <location>
        <begin position="388"/>
        <end position="457"/>
    </location>
</feature>
<keyword evidence="4 8" id="KW-1133">Transmembrane helix</keyword>
<feature type="transmembrane region" description="Helical" evidence="8">
    <location>
        <begin position="186"/>
        <end position="205"/>
    </location>
</feature>
<feature type="transmembrane region" description="Helical" evidence="8">
    <location>
        <begin position="254"/>
        <end position="277"/>
    </location>
</feature>
<feature type="compositionally biased region" description="Polar residues" evidence="7">
    <location>
        <begin position="440"/>
        <end position="455"/>
    </location>
</feature>
<dbReference type="OrthoDB" id="10042652at2759"/>
<dbReference type="EMBL" id="VXIV02002936">
    <property type="protein sequence ID" value="KAF6021915.1"/>
    <property type="molecule type" value="Genomic_DNA"/>
</dbReference>
<evidence type="ECO:0000256" key="7">
    <source>
        <dbReference type="SAM" id="MobiDB-lite"/>
    </source>
</evidence>
<evidence type="ECO:0000256" key="1">
    <source>
        <dbReference type="ARBA" id="ARBA00004141"/>
    </source>
</evidence>
<feature type="transmembrane region" description="Helical" evidence="8">
    <location>
        <begin position="212"/>
        <end position="234"/>
    </location>
</feature>
<proteinExistence type="inferred from homology"/>
<keyword evidence="6" id="KW-0325">Glycoprotein</keyword>
<feature type="transmembrane region" description="Helical" evidence="8">
    <location>
        <begin position="70"/>
        <end position="91"/>
    </location>
</feature>
<dbReference type="PANTHER" id="PTHR31158">
    <property type="entry name" value="DUAL OXIDASE 2"/>
    <property type="match status" value="1"/>
</dbReference>
<reference evidence="9" key="1">
    <citation type="submission" date="2020-06" db="EMBL/GenBank/DDBJ databases">
        <title>Draft genome of Bugula neritina, a colonial animal packing powerful symbionts and potential medicines.</title>
        <authorList>
            <person name="Rayko M."/>
        </authorList>
    </citation>
    <scope>NUCLEOTIDE SEQUENCE [LARGE SCALE GENOMIC DNA]</scope>
    <source>
        <strain evidence="9">Kwan_BN1</strain>
    </source>
</reference>
<evidence type="ECO:0000256" key="4">
    <source>
        <dbReference type="ARBA" id="ARBA00022989"/>
    </source>
</evidence>
<feature type="compositionally biased region" description="Low complexity" evidence="7">
    <location>
        <begin position="344"/>
        <end position="363"/>
    </location>
</feature>
<dbReference type="AlphaFoldDB" id="A0A7J7J7A8"/>
<accession>A0A7J7J7A8</accession>
<dbReference type="GO" id="GO:0005789">
    <property type="term" value="C:endoplasmic reticulum membrane"/>
    <property type="evidence" value="ECO:0007669"/>
    <property type="project" value="InterPro"/>
</dbReference>
<evidence type="ECO:0000313" key="9">
    <source>
        <dbReference type="EMBL" id="KAF6021915.1"/>
    </source>
</evidence>
<evidence type="ECO:0000256" key="2">
    <source>
        <dbReference type="ARBA" id="ARBA00009816"/>
    </source>
</evidence>
<organism evidence="9 10">
    <name type="scientific">Bugula neritina</name>
    <name type="common">Brown bryozoan</name>
    <name type="synonym">Sertularia neritina</name>
    <dbReference type="NCBI Taxonomy" id="10212"/>
    <lineage>
        <taxon>Eukaryota</taxon>
        <taxon>Metazoa</taxon>
        <taxon>Spiralia</taxon>
        <taxon>Lophotrochozoa</taxon>
        <taxon>Bryozoa</taxon>
        <taxon>Gymnolaemata</taxon>
        <taxon>Cheilostomatida</taxon>
        <taxon>Flustrina</taxon>
        <taxon>Buguloidea</taxon>
        <taxon>Bugulidae</taxon>
        <taxon>Bugula</taxon>
    </lineage>
</organism>
<evidence type="ECO:0000313" key="10">
    <source>
        <dbReference type="Proteomes" id="UP000593567"/>
    </source>
</evidence>
<dbReference type="InterPro" id="IPR018469">
    <property type="entry name" value="Dual_oxidase_maturation_fac"/>
</dbReference>
<evidence type="ECO:0008006" key="11">
    <source>
        <dbReference type="Google" id="ProtNLM"/>
    </source>
</evidence>